<evidence type="ECO:0000259" key="2">
    <source>
        <dbReference type="Pfam" id="PF13188"/>
    </source>
</evidence>
<gene>
    <name evidence="3" type="ORF">GCM10023333_16340</name>
</gene>
<evidence type="ECO:0000313" key="3">
    <source>
        <dbReference type="EMBL" id="GAA4882793.1"/>
    </source>
</evidence>
<dbReference type="SUPFAM" id="SSF55785">
    <property type="entry name" value="PYP-like sensor domain (PAS domain)"/>
    <property type="match status" value="1"/>
</dbReference>
<feature type="region of interest" description="Disordered" evidence="1">
    <location>
        <begin position="257"/>
        <end position="276"/>
    </location>
</feature>
<dbReference type="PANTHER" id="PTHR43065">
    <property type="entry name" value="SENSOR HISTIDINE KINASE"/>
    <property type="match status" value="1"/>
</dbReference>
<dbReference type="PANTHER" id="PTHR43065:SF51">
    <property type="entry name" value="HISTIDINE KINASE"/>
    <property type="match status" value="1"/>
</dbReference>
<sequence length="276" mass="31480">MALKLREERYTLHQRELILDKVIQNTPMLVLLIDARQRVIFANRETERFFGRTPLAGQTLETLLQDHNDAVKALFQAEQDGLYLLPGQHDENDTYHLVQGRFRLHNQPHRLILARQITRELARQEAAAWKKVIRVISHELNNSLAPISSMSHSGRKLLGDSADPRLLRVFRAIDERCASLNQFIQGYATFAKLPSPRCQDVPWPPFIEGLHKQYPFKLDGALPARSGWFDPAQLERVLVNLLKMPMKVVAIMRRSPCPSSSTRRSPRSACAIAAPA</sequence>
<comment type="caution">
    <text evidence="3">The sequence shown here is derived from an EMBL/GenBank/DDBJ whole genome shotgun (WGS) entry which is preliminary data.</text>
</comment>
<proteinExistence type="predicted"/>
<dbReference type="Proteomes" id="UP001499988">
    <property type="component" value="Unassembled WGS sequence"/>
</dbReference>
<dbReference type="SUPFAM" id="SSF47384">
    <property type="entry name" value="Homodimeric domain of signal transducing histidine kinase"/>
    <property type="match status" value="1"/>
</dbReference>
<evidence type="ECO:0000256" key="1">
    <source>
        <dbReference type="SAM" id="MobiDB-lite"/>
    </source>
</evidence>
<dbReference type="InterPro" id="IPR035965">
    <property type="entry name" value="PAS-like_dom_sf"/>
</dbReference>
<organism evidence="3 4">
    <name type="scientific">Ferrimonas pelagia</name>
    <dbReference type="NCBI Taxonomy" id="1177826"/>
    <lineage>
        <taxon>Bacteria</taxon>
        <taxon>Pseudomonadati</taxon>
        <taxon>Pseudomonadota</taxon>
        <taxon>Gammaproteobacteria</taxon>
        <taxon>Alteromonadales</taxon>
        <taxon>Ferrimonadaceae</taxon>
        <taxon>Ferrimonas</taxon>
    </lineage>
</organism>
<dbReference type="InterPro" id="IPR000014">
    <property type="entry name" value="PAS"/>
</dbReference>
<protein>
    <recommendedName>
        <fullName evidence="2">PAS domain-containing protein</fullName>
    </recommendedName>
</protein>
<dbReference type="InterPro" id="IPR036097">
    <property type="entry name" value="HisK_dim/P_sf"/>
</dbReference>
<dbReference type="Gene3D" id="3.30.450.20">
    <property type="entry name" value="PAS domain"/>
    <property type="match status" value="1"/>
</dbReference>
<name>A0ABP9EMQ7_9GAMM</name>
<dbReference type="EMBL" id="BAABJZ010000023">
    <property type="protein sequence ID" value="GAA4882793.1"/>
    <property type="molecule type" value="Genomic_DNA"/>
</dbReference>
<keyword evidence="4" id="KW-1185">Reference proteome</keyword>
<dbReference type="CDD" id="cd00130">
    <property type="entry name" value="PAS"/>
    <property type="match status" value="1"/>
</dbReference>
<evidence type="ECO:0000313" key="4">
    <source>
        <dbReference type="Proteomes" id="UP001499988"/>
    </source>
</evidence>
<reference evidence="4" key="1">
    <citation type="journal article" date="2019" name="Int. J. Syst. Evol. Microbiol.">
        <title>The Global Catalogue of Microorganisms (GCM) 10K type strain sequencing project: providing services to taxonomists for standard genome sequencing and annotation.</title>
        <authorList>
            <consortium name="The Broad Institute Genomics Platform"/>
            <consortium name="The Broad Institute Genome Sequencing Center for Infectious Disease"/>
            <person name="Wu L."/>
            <person name="Ma J."/>
        </authorList>
    </citation>
    <scope>NUCLEOTIDE SEQUENCE [LARGE SCALE GENOMIC DNA]</scope>
    <source>
        <strain evidence="4">JCM 18401</strain>
    </source>
</reference>
<accession>A0ABP9EMQ7</accession>
<dbReference type="Pfam" id="PF13188">
    <property type="entry name" value="PAS_8"/>
    <property type="match status" value="1"/>
</dbReference>
<feature type="domain" description="PAS" evidence="2">
    <location>
        <begin position="21"/>
        <end position="70"/>
    </location>
</feature>